<proteinExistence type="predicted"/>
<feature type="signal peptide" evidence="1">
    <location>
        <begin position="1"/>
        <end position="28"/>
    </location>
</feature>
<organism evidence="2 3">
    <name type="scientific">Streptomyces tamarix</name>
    <dbReference type="NCBI Taxonomy" id="3078565"/>
    <lineage>
        <taxon>Bacteria</taxon>
        <taxon>Bacillati</taxon>
        <taxon>Actinomycetota</taxon>
        <taxon>Actinomycetes</taxon>
        <taxon>Kitasatosporales</taxon>
        <taxon>Streptomycetaceae</taxon>
        <taxon>Streptomyces</taxon>
    </lineage>
</organism>
<dbReference type="EMBL" id="JAWCTQ010000036">
    <property type="protein sequence ID" value="MDT9685147.1"/>
    <property type="molecule type" value="Genomic_DNA"/>
</dbReference>
<feature type="chain" id="PRO_5046039916" description="SH3b domain-containing protein" evidence="1">
    <location>
        <begin position="29"/>
        <end position="134"/>
    </location>
</feature>
<keyword evidence="1" id="KW-0732">Signal</keyword>
<dbReference type="Proteomes" id="UP001250181">
    <property type="component" value="Unassembled WGS sequence"/>
</dbReference>
<comment type="caution">
    <text evidence="2">The sequence shown here is derived from an EMBL/GenBank/DDBJ whole genome shotgun (WGS) entry which is preliminary data.</text>
</comment>
<evidence type="ECO:0008006" key="4">
    <source>
        <dbReference type="Google" id="ProtNLM"/>
    </source>
</evidence>
<keyword evidence="3" id="KW-1185">Reference proteome</keyword>
<accession>A0ABU3QRX4</accession>
<dbReference type="RefSeq" id="WP_315880192.1">
    <property type="nucleotide sequence ID" value="NZ_JAWCTQ010000036.1"/>
</dbReference>
<protein>
    <recommendedName>
        <fullName evidence="4">SH3b domain-containing protein</fullName>
    </recommendedName>
</protein>
<sequence length="134" mass="14199">MKRKTTRTAAALCGAAAILGALATTAAAAPAQQPAPAVFTTWATDVNARVDVDGSTGFRCPEHPSPATCPKVTGRSQPGDRLEVLCQTRGETVGGNPYWVYVQNTTRGFHGWTAGYYIAHPDNWLPGVHQCYGP</sequence>
<evidence type="ECO:0000313" key="3">
    <source>
        <dbReference type="Proteomes" id="UP001250181"/>
    </source>
</evidence>
<evidence type="ECO:0000313" key="2">
    <source>
        <dbReference type="EMBL" id="MDT9685147.1"/>
    </source>
</evidence>
<reference evidence="2 3" key="1">
    <citation type="submission" date="2023-09" db="EMBL/GenBank/DDBJ databases">
        <title>Streptomyces sp. nov.: A antagonism against Alternaria gaisen Producing Streptochlin, Isolated from Tamarix root soil.</title>
        <authorList>
            <person name="Chen Y."/>
        </authorList>
    </citation>
    <scope>NUCLEOTIDE SEQUENCE [LARGE SCALE GENOMIC DNA]</scope>
    <source>
        <strain evidence="2 3">TRM76323</strain>
    </source>
</reference>
<evidence type="ECO:0000256" key="1">
    <source>
        <dbReference type="SAM" id="SignalP"/>
    </source>
</evidence>
<gene>
    <name evidence="2" type="ORF">RND61_24245</name>
</gene>
<name>A0ABU3QRX4_9ACTN</name>